<organism evidence="1 2">
    <name type="scientific">Pseudomonas plecoglossicida</name>
    <dbReference type="NCBI Taxonomy" id="70775"/>
    <lineage>
        <taxon>Bacteria</taxon>
        <taxon>Pseudomonadati</taxon>
        <taxon>Pseudomonadota</taxon>
        <taxon>Gammaproteobacteria</taxon>
        <taxon>Pseudomonadales</taxon>
        <taxon>Pseudomonadaceae</taxon>
        <taxon>Pseudomonas</taxon>
    </lineage>
</organism>
<protein>
    <recommendedName>
        <fullName evidence="3">Cysteine peptidase</fullName>
    </recommendedName>
</protein>
<dbReference type="EMBL" id="NTME01000022">
    <property type="protein sequence ID" value="PBJ93879.1"/>
    <property type="molecule type" value="Genomic_DNA"/>
</dbReference>
<comment type="caution">
    <text evidence="1">The sequence shown here is derived from an EMBL/GenBank/DDBJ whole genome shotgun (WGS) entry which is preliminary data.</text>
</comment>
<evidence type="ECO:0008006" key="3">
    <source>
        <dbReference type="Google" id="ProtNLM"/>
    </source>
</evidence>
<dbReference type="Proteomes" id="UP000218102">
    <property type="component" value="Unassembled WGS sequence"/>
</dbReference>
<name>A0A2A3M1F5_PSEDL</name>
<proteinExistence type="predicted"/>
<evidence type="ECO:0000313" key="2">
    <source>
        <dbReference type="Proteomes" id="UP000218102"/>
    </source>
</evidence>
<dbReference type="RefSeq" id="WP_023383758.1">
    <property type="nucleotide sequence ID" value="NZ_NTME01000022.1"/>
</dbReference>
<gene>
    <name evidence="1" type="ORF">CMV24_19585</name>
</gene>
<dbReference type="AlphaFoldDB" id="A0A2A3M1F5"/>
<sequence>MQHFQKAAVDRTDRQAMISFLAGHYRYDTMNSWNRATSYAHCVKIHALGLDREQTEKAFELLNVDYWDDLSLVIEDFVVEMNGEFTISSNGRSSGYLVLMKSQWESTGYQSYCKSCSQRNYQACTEGNNRCGRCGAEGDAGRLNFQHPPKTLRVSGQALDQDEDFNEWSLDQLANRVEVVEAFDNACDSIRSTFIDMLSLNVVEETVLIPQKRYVLKSA</sequence>
<accession>A0A2A3M1F5</accession>
<evidence type="ECO:0000313" key="1">
    <source>
        <dbReference type="EMBL" id="PBJ93879.1"/>
    </source>
</evidence>
<reference evidence="1 2" key="1">
    <citation type="submission" date="2017-09" db="EMBL/GenBank/DDBJ databases">
        <authorList>
            <person name="Ehlers B."/>
            <person name="Leendertz F.H."/>
        </authorList>
    </citation>
    <scope>NUCLEOTIDE SEQUENCE [LARGE SCALE GENOMIC DNA]</scope>
    <source>
        <strain evidence="1 2">DJ-1</strain>
    </source>
</reference>